<reference evidence="2" key="1">
    <citation type="submission" date="2023-03" db="EMBL/GenBank/DDBJ databases">
        <title>Massive genome expansion in bonnet fungi (Mycena s.s.) driven by repeated elements and novel gene families across ecological guilds.</title>
        <authorList>
            <consortium name="Lawrence Berkeley National Laboratory"/>
            <person name="Harder C.B."/>
            <person name="Miyauchi S."/>
            <person name="Viragh M."/>
            <person name="Kuo A."/>
            <person name="Thoen E."/>
            <person name="Andreopoulos B."/>
            <person name="Lu D."/>
            <person name="Skrede I."/>
            <person name="Drula E."/>
            <person name="Henrissat B."/>
            <person name="Morin E."/>
            <person name="Kohler A."/>
            <person name="Barry K."/>
            <person name="LaButti K."/>
            <person name="Morin E."/>
            <person name="Salamov A."/>
            <person name="Lipzen A."/>
            <person name="Mereny Z."/>
            <person name="Hegedus B."/>
            <person name="Baldrian P."/>
            <person name="Stursova M."/>
            <person name="Weitz H."/>
            <person name="Taylor A."/>
            <person name="Grigoriev I.V."/>
            <person name="Nagy L.G."/>
            <person name="Martin F."/>
            <person name="Kauserud H."/>
        </authorList>
    </citation>
    <scope>NUCLEOTIDE SEQUENCE</scope>
    <source>
        <strain evidence="2">CBHHK067</strain>
    </source>
</reference>
<proteinExistence type="predicted"/>
<dbReference type="AlphaFoldDB" id="A0AAD7D3H8"/>
<feature type="region of interest" description="Disordered" evidence="1">
    <location>
        <begin position="1"/>
        <end position="91"/>
    </location>
</feature>
<feature type="compositionally biased region" description="Basic residues" evidence="1">
    <location>
        <begin position="1"/>
        <end position="16"/>
    </location>
</feature>
<evidence type="ECO:0000256" key="1">
    <source>
        <dbReference type="SAM" id="MobiDB-lite"/>
    </source>
</evidence>
<evidence type="ECO:0000313" key="3">
    <source>
        <dbReference type="Proteomes" id="UP001221757"/>
    </source>
</evidence>
<gene>
    <name evidence="2" type="ORF">B0H17DRAFT_1139675</name>
</gene>
<feature type="compositionally biased region" description="Basic and acidic residues" evidence="1">
    <location>
        <begin position="149"/>
        <end position="175"/>
    </location>
</feature>
<dbReference type="Proteomes" id="UP001221757">
    <property type="component" value="Unassembled WGS sequence"/>
</dbReference>
<feature type="compositionally biased region" description="Acidic residues" evidence="1">
    <location>
        <begin position="63"/>
        <end position="91"/>
    </location>
</feature>
<name>A0AAD7D3H8_MYCRO</name>
<keyword evidence="3" id="KW-1185">Reference proteome</keyword>
<protein>
    <submittedName>
        <fullName evidence="2">Uncharacterized protein</fullName>
    </submittedName>
</protein>
<sequence length="184" mass="20726">MPRISNAKKTRQKNAKKATESCKVTIEEVPDEGDTTASRFSAAPPHDHANPIQTYHSHPSEPPDAEADPTDWDFDLGNELPDIDCGDQCPDLDEEIISAPEISNEGELDAFTAFLPKDLKNKGFSNVFDYMKEMKRRKDEKELEESEPEHDNESSDLGEHLVDDHTPSNENESRDNFIVSLIPF</sequence>
<evidence type="ECO:0000313" key="2">
    <source>
        <dbReference type="EMBL" id="KAJ7677313.1"/>
    </source>
</evidence>
<accession>A0AAD7D3H8</accession>
<comment type="caution">
    <text evidence="2">The sequence shown here is derived from an EMBL/GenBank/DDBJ whole genome shotgun (WGS) entry which is preliminary data.</text>
</comment>
<dbReference type="EMBL" id="JARKIE010000139">
    <property type="protein sequence ID" value="KAJ7677313.1"/>
    <property type="molecule type" value="Genomic_DNA"/>
</dbReference>
<feature type="region of interest" description="Disordered" evidence="1">
    <location>
        <begin position="135"/>
        <end position="184"/>
    </location>
</feature>
<organism evidence="2 3">
    <name type="scientific">Mycena rosella</name>
    <name type="common">Pink bonnet</name>
    <name type="synonym">Agaricus rosellus</name>
    <dbReference type="NCBI Taxonomy" id="1033263"/>
    <lineage>
        <taxon>Eukaryota</taxon>
        <taxon>Fungi</taxon>
        <taxon>Dikarya</taxon>
        <taxon>Basidiomycota</taxon>
        <taxon>Agaricomycotina</taxon>
        <taxon>Agaricomycetes</taxon>
        <taxon>Agaricomycetidae</taxon>
        <taxon>Agaricales</taxon>
        <taxon>Marasmiineae</taxon>
        <taxon>Mycenaceae</taxon>
        <taxon>Mycena</taxon>
    </lineage>
</organism>